<dbReference type="GO" id="GO:0008104">
    <property type="term" value="P:intracellular protein localization"/>
    <property type="evidence" value="ECO:0007669"/>
    <property type="project" value="TreeGrafter"/>
</dbReference>
<dbReference type="GO" id="GO:0005737">
    <property type="term" value="C:cytoplasm"/>
    <property type="evidence" value="ECO:0007669"/>
    <property type="project" value="UniProtKB-SubCell"/>
</dbReference>
<reference evidence="7" key="1">
    <citation type="journal article" date="2020" name="Stud. Mycol.">
        <title>101 Dothideomycetes genomes: a test case for predicting lifestyles and emergence of pathogens.</title>
        <authorList>
            <person name="Haridas S."/>
            <person name="Albert R."/>
            <person name="Binder M."/>
            <person name="Bloem J."/>
            <person name="Labutti K."/>
            <person name="Salamov A."/>
            <person name="Andreopoulos B."/>
            <person name="Baker S."/>
            <person name="Barry K."/>
            <person name="Bills G."/>
            <person name="Bluhm B."/>
            <person name="Cannon C."/>
            <person name="Castanera R."/>
            <person name="Culley D."/>
            <person name="Daum C."/>
            <person name="Ezra D."/>
            <person name="Gonzalez J."/>
            <person name="Henrissat B."/>
            <person name="Kuo A."/>
            <person name="Liang C."/>
            <person name="Lipzen A."/>
            <person name="Lutzoni F."/>
            <person name="Magnuson J."/>
            <person name="Mondo S."/>
            <person name="Nolan M."/>
            <person name="Ohm R."/>
            <person name="Pangilinan J."/>
            <person name="Park H.-J."/>
            <person name="Ramirez L."/>
            <person name="Alfaro M."/>
            <person name="Sun H."/>
            <person name="Tritt A."/>
            <person name="Yoshinaga Y."/>
            <person name="Zwiers L.-H."/>
            <person name="Turgeon B."/>
            <person name="Goodwin S."/>
            <person name="Spatafora J."/>
            <person name="Crous P."/>
            <person name="Grigoriev I."/>
        </authorList>
    </citation>
    <scope>NUCLEOTIDE SEQUENCE</scope>
    <source>
        <strain evidence="7">CBS 116435</strain>
    </source>
</reference>
<feature type="region of interest" description="Disordered" evidence="6">
    <location>
        <begin position="229"/>
        <end position="252"/>
    </location>
</feature>
<feature type="region of interest" description="Disordered" evidence="6">
    <location>
        <begin position="74"/>
        <end position="95"/>
    </location>
</feature>
<dbReference type="InterPro" id="IPR013900">
    <property type="entry name" value="RNR_inhibitor"/>
</dbReference>
<evidence type="ECO:0000256" key="6">
    <source>
        <dbReference type="SAM" id="MobiDB-lite"/>
    </source>
</evidence>
<sequence length="267" mass="28875">MAASATRPDGHVRKRQYQPSIASYFQRNADTGSSGNAQRPSASSLSPPLPAETQSSLLNVGMRIRKSVPEGYKTHKTLGTAGFPSPSTAPPKQTRVERPILSTQGSRELQPFCGLHKIGGWADQEDVYAPTSSAPTILQSARGGRDSWDVPRLTMSQSTLGSSQESFTSSAYLPASLVSNKKRTYEEETEEDIDAIFDAMDASDLDEDPVNADSDSSLHLADTLRLIAKPRRNAKAHSSTSSTAMASDKIDFEEAPFLQPLDGMDVR</sequence>
<evidence type="ECO:0000256" key="1">
    <source>
        <dbReference type="ARBA" id="ARBA00004123"/>
    </source>
</evidence>
<dbReference type="Pfam" id="PF08591">
    <property type="entry name" value="RNR_inhib"/>
    <property type="match status" value="1"/>
</dbReference>
<keyword evidence="4" id="KW-0963">Cytoplasm</keyword>
<evidence type="ECO:0000256" key="3">
    <source>
        <dbReference type="ARBA" id="ARBA00005459"/>
    </source>
</evidence>
<proteinExistence type="inferred from homology"/>
<dbReference type="GO" id="GO:0005634">
    <property type="term" value="C:nucleus"/>
    <property type="evidence" value="ECO:0007669"/>
    <property type="project" value="UniProtKB-SubCell"/>
</dbReference>
<dbReference type="AlphaFoldDB" id="A0A9P4UTP8"/>
<keyword evidence="8" id="KW-1185">Reference proteome</keyword>
<comment type="caution">
    <text evidence="7">The sequence shown here is derived from an EMBL/GenBank/DDBJ whole genome shotgun (WGS) entry which is preliminary data.</text>
</comment>
<evidence type="ECO:0000256" key="5">
    <source>
        <dbReference type="ARBA" id="ARBA00023242"/>
    </source>
</evidence>
<gene>
    <name evidence="7" type="ORF">K431DRAFT_280373</name>
</gene>
<keyword evidence="5" id="KW-0539">Nucleus</keyword>
<dbReference type="Proteomes" id="UP000799441">
    <property type="component" value="Unassembled WGS sequence"/>
</dbReference>
<comment type="similarity">
    <text evidence="3">Belongs to the DIF1/spd1 family.</text>
</comment>
<evidence type="ECO:0000256" key="4">
    <source>
        <dbReference type="ARBA" id="ARBA00022490"/>
    </source>
</evidence>
<evidence type="ECO:0000256" key="2">
    <source>
        <dbReference type="ARBA" id="ARBA00004496"/>
    </source>
</evidence>
<organism evidence="7 8">
    <name type="scientific">Polychaeton citri CBS 116435</name>
    <dbReference type="NCBI Taxonomy" id="1314669"/>
    <lineage>
        <taxon>Eukaryota</taxon>
        <taxon>Fungi</taxon>
        <taxon>Dikarya</taxon>
        <taxon>Ascomycota</taxon>
        <taxon>Pezizomycotina</taxon>
        <taxon>Dothideomycetes</taxon>
        <taxon>Dothideomycetidae</taxon>
        <taxon>Capnodiales</taxon>
        <taxon>Capnodiaceae</taxon>
        <taxon>Polychaeton</taxon>
    </lineage>
</organism>
<dbReference type="OrthoDB" id="4072855at2759"/>
<name>A0A9P4UTP8_9PEZI</name>
<dbReference type="GO" id="GO:1990846">
    <property type="term" value="F:ribonucleoside-diphosphate reductase inhibitor activity"/>
    <property type="evidence" value="ECO:0007669"/>
    <property type="project" value="TreeGrafter"/>
</dbReference>
<dbReference type="PANTHER" id="PTHR28081">
    <property type="entry name" value="DAMAGE-REGULATED IMPORT FACILITATOR 1-RELATED"/>
    <property type="match status" value="1"/>
</dbReference>
<dbReference type="EMBL" id="MU003765">
    <property type="protein sequence ID" value="KAF2726344.1"/>
    <property type="molecule type" value="Genomic_DNA"/>
</dbReference>
<protein>
    <submittedName>
        <fullName evidence="7">Uncharacterized protein</fullName>
    </submittedName>
</protein>
<feature type="compositionally biased region" description="Polar residues" evidence="6">
    <location>
        <begin position="17"/>
        <end position="39"/>
    </location>
</feature>
<comment type="subcellular location">
    <subcellularLocation>
        <location evidence="2">Cytoplasm</location>
    </subcellularLocation>
    <subcellularLocation>
        <location evidence="1">Nucleus</location>
    </subcellularLocation>
</comment>
<accession>A0A9P4UTP8</accession>
<feature type="region of interest" description="Disordered" evidence="6">
    <location>
        <begin position="1"/>
        <end position="57"/>
    </location>
</feature>
<evidence type="ECO:0000313" key="7">
    <source>
        <dbReference type="EMBL" id="KAF2726344.1"/>
    </source>
</evidence>
<evidence type="ECO:0000313" key="8">
    <source>
        <dbReference type="Proteomes" id="UP000799441"/>
    </source>
</evidence>
<feature type="compositionally biased region" description="Low complexity" evidence="6">
    <location>
        <begin position="238"/>
        <end position="247"/>
    </location>
</feature>
<dbReference type="PANTHER" id="PTHR28081:SF1">
    <property type="entry name" value="DAMAGE-REGULATED IMPORT FACILITATOR 1"/>
    <property type="match status" value="1"/>
</dbReference>